<organism evidence="2">
    <name type="scientific">marine sediment metagenome</name>
    <dbReference type="NCBI Taxonomy" id="412755"/>
    <lineage>
        <taxon>unclassified sequences</taxon>
        <taxon>metagenomes</taxon>
        <taxon>ecological metagenomes</taxon>
    </lineage>
</organism>
<feature type="compositionally biased region" description="Basic and acidic residues" evidence="1">
    <location>
        <begin position="179"/>
        <end position="189"/>
    </location>
</feature>
<dbReference type="EMBL" id="LAZR01018400">
    <property type="protein sequence ID" value="KKL96557.1"/>
    <property type="molecule type" value="Genomic_DNA"/>
</dbReference>
<feature type="compositionally biased region" description="Low complexity" evidence="1">
    <location>
        <begin position="219"/>
        <end position="237"/>
    </location>
</feature>
<sequence length="402" mass="43925">MAQGRTNQYLKDALERAQKKLGHLDYAVLKQAVDRRPERTMPTAIEKTGLGKLDAAAILGMSDAELNATWSQIGGWFDASRRRDEDDSFLVDAGASVLKELDDRGLDANGPMRARVKAVYTAPRSRKKPKKPKIVRKAPLSARQINRLPDSAFAVILPGGEKDEGGRTKPRSLRKLPFKRADGSVDKPRLRNALARLSQTDLTSSQRASAKRKLDAAAKEALSSSEAAQKSSHLSSSTRCPPGMRFDREKGKCVAMTTKGFQFGEPEGGMHAHGLNRRSGRTQTDGAHLHAFVMPGTQRVVVTTEDGVHTHEINGDGATSPGSEHTHRIFVEGKEMLTESDGPHEHQLMVETSGFDGLHKHVLVLEDGTRIESVSPSEFVEMFDAFAIGDDAPPASFYTRAL</sequence>
<gene>
    <name evidence="2" type="ORF">LCGC14_1843270</name>
</gene>
<accession>A0A0F9JBU6</accession>
<comment type="caution">
    <text evidence="2">The sequence shown here is derived from an EMBL/GenBank/DDBJ whole genome shotgun (WGS) entry which is preliminary data.</text>
</comment>
<name>A0A0F9JBU6_9ZZZZ</name>
<feature type="compositionally biased region" description="Polar residues" evidence="1">
    <location>
        <begin position="197"/>
        <end position="208"/>
    </location>
</feature>
<feature type="compositionally biased region" description="Basic residues" evidence="1">
    <location>
        <begin position="168"/>
        <end position="178"/>
    </location>
</feature>
<evidence type="ECO:0000313" key="2">
    <source>
        <dbReference type="EMBL" id="KKL96557.1"/>
    </source>
</evidence>
<proteinExistence type="predicted"/>
<feature type="region of interest" description="Disordered" evidence="1">
    <location>
        <begin position="157"/>
        <end position="246"/>
    </location>
</feature>
<protein>
    <submittedName>
        <fullName evidence="2">Uncharacterized protein</fullName>
    </submittedName>
</protein>
<dbReference type="AlphaFoldDB" id="A0A0F9JBU6"/>
<evidence type="ECO:0000256" key="1">
    <source>
        <dbReference type="SAM" id="MobiDB-lite"/>
    </source>
</evidence>
<feature type="non-terminal residue" evidence="2">
    <location>
        <position position="402"/>
    </location>
</feature>
<reference evidence="2" key="1">
    <citation type="journal article" date="2015" name="Nature">
        <title>Complex archaea that bridge the gap between prokaryotes and eukaryotes.</title>
        <authorList>
            <person name="Spang A."/>
            <person name="Saw J.H."/>
            <person name="Jorgensen S.L."/>
            <person name="Zaremba-Niedzwiedzka K."/>
            <person name="Martijn J."/>
            <person name="Lind A.E."/>
            <person name="van Eijk R."/>
            <person name="Schleper C."/>
            <person name="Guy L."/>
            <person name="Ettema T.J."/>
        </authorList>
    </citation>
    <scope>NUCLEOTIDE SEQUENCE</scope>
</reference>